<dbReference type="InterPro" id="IPR054722">
    <property type="entry name" value="PolX-like_BBD"/>
</dbReference>
<dbReference type="Proteomes" id="UP001172457">
    <property type="component" value="Chromosome 3"/>
</dbReference>
<comment type="caution">
    <text evidence="5">The sequence shown here is derived from an EMBL/GenBank/DDBJ whole genome shotgun (WGS) entry which is preliminary data.</text>
</comment>
<sequence length="444" mass="49908">MVSNLHSLLKSAPVVPPAQAFTTTTSSSQPDTMQTLQQLASRLGFQLQSLSPQPAQAFFASRPQNSWGRGSQSRRGRGSFNNQQTGGNKNQFSWASNQNTVYGTCNRCGIGHIPSQCPNRDPATMKPRQQQPSANFADYRSQQFNTWLPDTGSNNHVAQDASSLDSHEPYYGDDTLRVGNGKGLPILHIGSSRFFSPSKTFSLSNILHVPQIKRNLLSVQKFCQDNHVFFEFHSTFFAVKDKFTRTTLLTGPSNNGLYSLLLPQLQSLPKVAFTTVCASSDIWHQRLGHPHSQLLQTMLSRYNLPVFNKTSSSFCNSCHIGKSSKLHLSSSNYKSTHFLDLLFCDVWGPAPITSSDGHNYFLLCVDDFSRYMWIFPLKHKSDVYNVFKQFMIVVERQFNTKVVEKKLSVQFISTDDQIADVFTKPLLSQRFASLRSKLQIASRP</sequence>
<dbReference type="Pfam" id="PF22936">
    <property type="entry name" value="Pol_BBD"/>
    <property type="match status" value="1"/>
</dbReference>
<gene>
    <name evidence="5" type="ORF">OSB04_010612</name>
</gene>
<organism evidence="5 6">
    <name type="scientific">Centaurea solstitialis</name>
    <name type="common">yellow star-thistle</name>
    <dbReference type="NCBI Taxonomy" id="347529"/>
    <lineage>
        <taxon>Eukaryota</taxon>
        <taxon>Viridiplantae</taxon>
        <taxon>Streptophyta</taxon>
        <taxon>Embryophyta</taxon>
        <taxon>Tracheophyta</taxon>
        <taxon>Spermatophyta</taxon>
        <taxon>Magnoliopsida</taxon>
        <taxon>eudicotyledons</taxon>
        <taxon>Gunneridae</taxon>
        <taxon>Pentapetalae</taxon>
        <taxon>asterids</taxon>
        <taxon>campanulids</taxon>
        <taxon>Asterales</taxon>
        <taxon>Asteraceae</taxon>
        <taxon>Carduoideae</taxon>
        <taxon>Cardueae</taxon>
        <taxon>Centaureinae</taxon>
        <taxon>Centaurea</taxon>
    </lineage>
</organism>
<keyword evidence="6" id="KW-1185">Reference proteome</keyword>
<feature type="domain" description="GAG-pre-integrase" evidence="3">
    <location>
        <begin position="256"/>
        <end position="323"/>
    </location>
</feature>
<dbReference type="InterPro" id="IPR025724">
    <property type="entry name" value="GAG-pre-integrase_dom"/>
</dbReference>
<evidence type="ECO:0000256" key="1">
    <source>
        <dbReference type="ARBA" id="ARBA00022670"/>
    </source>
</evidence>
<evidence type="ECO:0000313" key="5">
    <source>
        <dbReference type="EMBL" id="KAJ9555998.1"/>
    </source>
</evidence>
<evidence type="ECO:0000313" key="6">
    <source>
        <dbReference type="Proteomes" id="UP001172457"/>
    </source>
</evidence>
<accession>A0AA38TSQ0</accession>
<dbReference type="AlphaFoldDB" id="A0AA38TSQ0"/>
<evidence type="ECO:0000259" key="3">
    <source>
        <dbReference type="Pfam" id="PF13976"/>
    </source>
</evidence>
<name>A0AA38TSQ0_9ASTR</name>
<dbReference type="GO" id="GO:0008233">
    <property type="term" value="F:peptidase activity"/>
    <property type="evidence" value="ECO:0007669"/>
    <property type="project" value="UniProtKB-KW"/>
</dbReference>
<keyword evidence="1" id="KW-0645">Protease</keyword>
<dbReference type="PANTHER" id="PTHR42648:SF26">
    <property type="entry name" value="INTEGRASE CATALYTIC DOMAIN-CONTAINING PROTEIN"/>
    <property type="match status" value="1"/>
</dbReference>
<proteinExistence type="predicted"/>
<dbReference type="InterPro" id="IPR036397">
    <property type="entry name" value="RNaseH_sf"/>
</dbReference>
<feature type="region of interest" description="Disordered" evidence="2">
    <location>
        <begin position="61"/>
        <end position="93"/>
    </location>
</feature>
<protein>
    <submittedName>
        <fullName evidence="5">Uncharacterized protein</fullName>
    </submittedName>
</protein>
<dbReference type="SUPFAM" id="SSF53098">
    <property type="entry name" value="Ribonuclease H-like"/>
    <property type="match status" value="1"/>
</dbReference>
<feature type="domain" description="Retrovirus-related Pol polyprotein from transposon TNT 1-94-like beta-barrel" evidence="4">
    <location>
        <begin position="147"/>
        <end position="224"/>
    </location>
</feature>
<reference evidence="5" key="1">
    <citation type="submission" date="2023-03" db="EMBL/GenBank/DDBJ databases">
        <title>Chromosome-scale reference genome and RAD-based genetic map of yellow starthistle (Centaurea solstitialis) reveal putative structural variation and QTLs associated with invader traits.</title>
        <authorList>
            <person name="Reatini B."/>
            <person name="Cang F.A."/>
            <person name="Jiang Q."/>
            <person name="Mckibben M.T.W."/>
            <person name="Barker M.S."/>
            <person name="Rieseberg L.H."/>
            <person name="Dlugosch K.M."/>
        </authorList>
    </citation>
    <scope>NUCLEOTIDE SEQUENCE</scope>
    <source>
        <strain evidence="5">CAN-66</strain>
        <tissue evidence="5">Leaf</tissue>
    </source>
</reference>
<dbReference type="GO" id="GO:0006508">
    <property type="term" value="P:proteolysis"/>
    <property type="evidence" value="ECO:0007669"/>
    <property type="project" value="UniProtKB-KW"/>
</dbReference>
<dbReference type="Gene3D" id="3.30.420.10">
    <property type="entry name" value="Ribonuclease H-like superfamily/Ribonuclease H"/>
    <property type="match status" value="1"/>
</dbReference>
<evidence type="ECO:0000259" key="4">
    <source>
        <dbReference type="Pfam" id="PF22936"/>
    </source>
</evidence>
<dbReference type="Pfam" id="PF13976">
    <property type="entry name" value="gag_pre-integrs"/>
    <property type="match status" value="1"/>
</dbReference>
<dbReference type="EMBL" id="JARYMX010000003">
    <property type="protein sequence ID" value="KAJ9555998.1"/>
    <property type="molecule type" value="Genomic_DNA"/>
</dbReference>
<dbReference type="PANTHER" id="PTHR42648">
    <property type="entry name" value="TRANSPOSASE, PUTATIVE-RELATED"/>
    <property type="match status" value="1"/>
</dbReference>
<dbReference type="InterPro" id="IPR012337">
    <property type="entry name" value="RNaseH-like_sf"/>
</dbReference>
<dbReference type="GO" id="GO:0003676">
    <property type="term" value="F:nucleic acid binding"/>
    <property type="evidence" value="ECO:0007669"/>
    <property type="project" value="InterPro"/>
</dbReference>
<dbReference type="InterPro" id="IPR039537">
    <property type="entry name" value="Retrotran_Ty1/copia-like"/>
</dbReference>
<evidence type="ECO:0000256" key="2">
    <source>
        <dbReference type="SAM" id="MobiDB-lite"/>
    </source>
</evidence>
<feature type="compositionally biased region" description="Polar residues" evidence="2">
    <location>
        <begin position="80"/>
        <end position="93"/>
    </location>
</feature>
<keyword evidence="1" id="KW-0378">Hydrolase</keyword>